<feature type="domain" description="MID" evidence="9">
    <location>
        <begin position="97"/>
        <end position="223"/>
    </location>
</feature>
<evidence type="ECO:0000313" key="10">
    <source>
        <dbReference type="EMBL" id="KAK9829117.1"/>
    </source>
</evidence>
<evidence type="ECO:0000256" key="4">
    <source>
        <dbReference type="ARBA" id="ARBA00022491"/>
    </source>
</evidence>
<dbReference type="InterPro" id="IPR051139">
    <property type="entry name" value="Mediator_complx_sub13"/>
</dbReference>
<name>A0AAW1R5Q4_9CHLO</name>
<dbReference type="InterPro" id="IPR041285">
    <property type="entry name" value="MID_MedPIWI"/>
</dbReference>
<dbReference type="GO" id="GO:0003713">
    <property type="term" value="F:transcription coactivator activity"/>
    <property type="evidence" value="ECO:0007669"/>
    <property type="project" value="TreeGrafter"/>
</dbReference>
<proteinExistence type="inferred from homology"/>
<accession>A0AAW1R5Q4</accession>
<keyword evidence="5" id="KW-0805">Transcription regulation</keyword>
<reference evidence="10 11" key="1">
    <citation type="journal article" date="2024" name="Nat. Commun.">
        <title>Phylogenomics reveals the evolutionary origins of lichenization in chlorophyte algae.</title>
        <authorList>
            <person name="Puginier C."/>
            <person name="Libourel C."/>
            <person name="Otte J."/>
            <person name="Skaloud P."/>
            <person name="Haon M."/>
            <person name="Grisel S."/>
            <person name="Petersen M."/>
            <person name="Berrin J.G."/>
            <person name="Delaux P.M."/>
            <person name="Dal Grande F."/>
            <person name="Keller J."/>
        </authorList>
    </citation>
    <scope>NUCLEOTIDE SEQUENCE [LARGE SCALE GENOMIC DNA]</scope>
    <source>
        <strain evidence="10 11">SAG 2043</strain>
    </source>
</reference>
<evidence type="ECO:0000256" key="5">
    <source>
        <dbReference type="ARBA" id="ARBA00023015"/>
    </source>
</evidence>
<evidence type="ECO:0000256" key="3">
    <source>
        <dbReference type="ARBA" id="ARBA00019618"/>
    </source>
</evidence>
<dbReference type="AlphaFoldDB" id="A0AAW1R5Q4"/>
<dbReference type="GO" id="GO:0016592">
    <property type="term" value="C:mediator complex"/>
    <property type="evidence" value="ECO:0007669"/>
    <property type="project" value="TreeGrafter"/>
</dbReference>
<dbReference type="Pfam" id="PF18296">
    <property type="entry name" value="MID_MedPIWI"/>
    <property type="match status" value="1"/>
</dbReference>
<comment type="similarity">
    <text evidence="2">Belongs to the Mediator complex subunit 13 family.</text>
</comment>
<organism evidence="10 11">
    <name type="scientific">[Myrmecia] bisecta</name>
    <dbReference type="NCBI Taxonomy" id="41462"/>
    <lineage>
        <taxon>Eukaryota</taxon>
        <taxon>Viridiplantae</taxon>
        <taxon>Chlorophyta</taxon>
        <taxon>core chlorophytes</taxon>
        <taxon>Trebouxiophyceae</taxon>
        <taxon>Trebouxiales</taxon>
        <taxon>Trebouxiaceae</taxon>
        <taxon>Myrmecia</taxon>
    </lineage>
</organism>
<evidence type="ECO:0000259" key="9">
    <source>
        <dbReference type="Pfam" id="PF18296"/>
    </source>
</evidence>
<protein>
    <recommendedName>
        <fullName evidence="3">Mediator of RNA polymerase II transcription subunit 13</fullName>
    </recommendedName>
</protein>
<keyword evidence="11" id="KW-1185">Reference proteome</keyword>
<dbReference type="EMBL" id="JALJOR010000001">
    <property type="protein sequence ID" value="KAK9829117.1"/>
    <property type="molecule type" value="Genomic_DNA"/>
</dbReference>
<evidence type="ECO:0000256" key="2">
    <source>
        <dbReference type="ARBA" id="ARBA00009354"/>
    </source>
</evidence>
<evidence type="ECO:0000256" key="1">
    <source>
        <dbReference type="ARBA" id="ARBA00004123"/>
    </source>
</evidence>
<evidence type="ECO:0000256" key="7">
    <source>
        <dbReference type="ARBA" id="ARBA00023242"/>
    </source>
</evidence>
<dbReference type="PANTHER" id="PTHR48249:SF3">
    <property type="entry name" value="MEDIATOR OF RNA POLYMERASE II TRANSCRIPTION SUBUNIT 13"/>
    <property type="match status" value="1"/>
</dbReference>
<comment type="subcellular location">
    <subcellularLocation>
        <location evidence="1">Nucleus</location>
    </subcellularLocation>
</comment>
<dbReference type="PANTHER" id="PTHR48249">
    <property type="entry name" value="MEDIATOR OF RNA POLYMERASE II TRANSCRIPTION SUBUNIT 13"/>
    <property type="match status" value="1"/>
</dbReference>
<dbReference type="GO" id="GO:0045944">
    <property type="term" value="P:positive regulation of transcription by RNA polymerase II"/>
    <property type="evidence" value="ECO:0007669"/>
    <property type="project" value="TreeGrafter"/>
</dbReference>
<keyword evidence="4" id="KW-0678">Repressor</keyword>
<keyword evidence="6" id="KW-0804">Transcription</keyword>
<sequence length="603" mass="62538">MAGRGLAGDVRSLVPLEANAEYVLQSSLANPAHRQPDLGVPGLFLHTHNPASNSNGDLQPMPTPAVMVGYQSNWLATPPTSLRLWQKGPLEPAGGPKGVKYYVLCPSDLVDAAAQLAKEVSTHYRACNLGSHTPATTQASAALITFDIAALGSHAGSSFAAYVAGLRGAAERLQRTLLLAPPDCRYAGGGLQQHWQAALVVYVICPFAEEAASMSTLLEAVSLLAPCTPRAKAADSMPAAPVTPPEPDVEPCLLRPGKPQPARHSAPAQQSNQSLGAEQPLPGGRYGHAADTAYTHLSGRTGQASIPSLASIDTNSVELTLQVVGRAALDDISGAAMEAQAFRTYCQVRSPITASTASELSSPDSAAASCVQPLVMLAPCNALLEPRSSRDAPEQATLLEAPALHCCAWEHLLQEQTYEGPEAISVVCLRSDPPARLQTQAVAADVPCGAQLQMRSASSRGPACASVLFFPPAVPSASLLPGEADTLRALHITLLAHRQQANLQTSVPGPAPQQTLQTRKASACCGGLAGPDILAPIARELHALGTLNATLHGLCLSFGLGPHTGNSAGGPSGWAPALAHLPIHCNVALRLQHLVHAASISDK</sequence>
<evidence type="ECO:0000256" key="8">
    <source>
        <dbReference type="SAM" id="MobiDB-lite"/>
    </source>
</evidence>
<keyword evidence="7" id="KW-0539">Nucleus</keyword>
<dbReference type="Proteomes" id="UP001489004">
    <property type="component" value="Unassembled WGS sequence"/>
</dbReference>
<comment type="caution">
    <text evidence="10">The sequence shown here is derived from an EMBL/GenBank/DDBJ whole genome shotgun (WGS) entry which is preliminary data.</text>
</comment>
<evidence type="ECO:0000313" key="11">
    <source>
        <dbReference type="Proteomes" id="UP001489004"/>
    </source>
</evidence>
<gene>
    <name evidence="10" type="ORF">WJX72_003983</name>
</gene>
<evidence type="ECO:0000256" key="6">
    <source>
        <dbReference type="ARBA" id="ARBA00023163"/>
    </source>
</evidence>
<feature type="compositionally biased region" description="Polar residues" evidence="8">
    <location>
        <begin position="267"/>
        <end position="276"/>
    </location>
</feature>
<feature type="region of interest" description="Disordered" evidence="8">
    <location>
        <begin position="234"/>
        <end position="289"/>
    </location>
</feature>